<sequence>MADTLERVKKIVADHLGVDEANVNKDATFKEDLGADSLDVVELVMELEDEFDLEISDEEAEKIQTVGDVINYIEKQ</sequence>
<evidence type="ECO:0000256" key="5">
    <source>
        <dbReference type="ARBA" id="ARBA00022832"/>
    </source>
</evidence>
<dbReference type="GO" id="GO:0009245">
    <property type="term" value="P:lipid A biosynthetic process"/>
    <property type="evidence" value="ECO:0007669"/>
    <property type="project" value="TreeGrafter"/>
</dbReference>
<evidence type="ECO:0000313" key="13">
    <source>
        <dbReference type="Proteomes" id="UP000199488"/>
    </source>
</evidence>
<evidence type="ECO:0000256" key="6">
    <source>
        <dbReference type="ARBA" id="ARBA00023098"/>
    </source>
</evidence>
<accession>A0A1H2Q9Y0</accession>
<dbReference type="PROSITE" id="PS00012">
    <property type="entry name" value="PHOSPHOPANTETHEINE"/>
    <property type="match status" value="1"/>
</dbReference>
<dbReference type="RefSeq" id="WP_027847178.1">
    <property type="nucleotide sequence ID" value="NZ_FNNC01000001.1"/>
</dbReference>
<dbReference type="NCBIfam" id="NF002151">
    <property type="entry name" value="PRK00982.1-5"/>
    <property type="match status" value="1"/>
</dbReference>
<dbReference type="Pfam" id="PF00550">
    <property type="entry name" value="PP-binding"/>
    <property type="match status" value="1"/>
</dbReference>
<comment type="subcellular location">
    <subcellularLocation>
        <location evidence="8">Cytoplasm</location>
    </subcellularLocation>
</comment>
<dbReference type="STRING" id="1122204.SAMN05421781_0223"/>
<keyword evidence="2 8" id="KW-0596">Phosphopantetheine</keyword>
<protein>
    <recommendedName>
        <fullName evidence="8 9">Acyl carrier protein</fullName>
        <shortName evidence="8">ACP</shortName>
    </recommendedName>
</protein>
<dbReference type="InterPro" id="IPR006162">
    <property type="entry name" value="Ppantetheine_attach_site"/>
</dbReference>
<feature type="domain" description="Carrier" evidence="11">
    <location>
        <begin position="2"/>
        <end position="76"/>
    </location>
</feature>
<evidence type="ECO:0000313" key="12">
    <source>
        <dbReference type="EMBL" id="SDW03932.1"/>
    </source>
</evidence>
<dbReference type="UniPathway" id="UPA00094"/>
<keyword evidence="8" id="KW-0963">Cytoplasm</keyword>
<dbReference type="PROSITE" id="PS50075">
    <property type="entry name" value="CARRIER"/>
    <property type="match status" value="1"/>
</dbReference>
<dbReference type="InterPro" id="IPR009081">
    <property type="entry name" value="PP-bd_ACP"/>
</dbReference>
<dbReference type="AlphaFoldDB" id="A0A1H2Q9Y0"/>
<keyword evidence="3 8" id="KW-0444">Lipid biosynthesis</keyword>
<dbReference type="OrthoDB" id="9804551at2"/>
<dbReference type="NCBIfam" id="NF002150">
    <property type="entry name" value="PRK00982.1-4"/>
    <property type="match status" value="1"/>
</dbReference>
<dbReference type="NCBIfam" id="NF002149">
    <property type="entry name" value="PRK00982.1-3"/>
    <property type="match status" value="1"/>
</dbReference>
<dbReference type="GO" id="GO:0005829">
    <property type="term" value="C:cytosol"/>
    <property type="evidence" value="ECO:0007669"/>
    <property type="project" value="TreeGrafter"/>
</dbReference>
<dbReference type="FunFam" id="1.10.1200.10:FF:000001">
    <property type="entry name" value="Acyl carrier protein"/>
    <property type="match status" value="1"/>
</dbReference>
<name>A0A1H2Q9Y0_9BACI</name>
<keyword evidence="6 8" id="KW-0443">Lipid metabolism</keyword>
<gene>
    <name evidence="8" type="primary">acpP</name>
    <name evidence="12" type="ORF">SAMN05421781_0223</name>
</gene>
<keyword evidence="5 8" id="KW-0276">Fatty acid metabolism</keyword>
<feature type="modified residue" description="O-(pantetheine 4'-phosphoryl)serine" evidence="8">
    <location>
        <position position="37"/>
    </location>
</feature>
<dbReference type="SUPFAM" id="SSF47336">
    <property type="entry name" value="ACP-like"/>
    <property type="match status" value="1"/>
</dbReference>
<keyword evidence="13" id="KW-1185">Reference proteome</keyword>
<dbReference type="Gene3D" id="1.10.1200.10">
    <property type="entry name" value="ACP-like"/>
    <property type="match status" value="1"/>
</dbReference>
<evidence type="ECO:0000256" key="4">
    <source>
        <dbReference type="ARBA" id="ARBA00022553"/>
    </source>
</evidence>
<dbReference type="GO" id="GO:0016020">
    <property type="term" value="C:membrane"/>
    <property type="evidence" value="ECO:0007669"/>
    <property type="project" value="GOC"/>
</dbReference>
<dbReference type="InterPro" id="IPR036736">
    <property type="entry name" value="ACP-like_sf"/>
</dbReference>
<comment type="pathway">
    <text evidence="8 10">Lipid metabolism; fatty acid biosynthesis.</text>
</comment>
<evidence type="ECO:0000256" key="1">
    <source>
        <dbReference type="ARBA" id="ARBA00003180"/>
    </source>
</evidence>
<evidence type="ECO:0000256" key="10">
    <source>
        <dbReference type="RuleBase" id="RU003545"/>
    </source>
</evidence>
<keyword evidence="7 8" id="KW-0275">Fatty acid biosynthesis</keyword>
<dbReference type="Proteomes" id="UP000199488">
    <property type="component" value="Unassembled WGS sequence"/>
</dbReference>
<dbReference type="GO" id="GO:0000036">
    <property type="term" value="F:acyl carrier activity"/>
    <property type="evidence" value="ECO:0007669"/>
    <property type="project" value="UniProtKB-UniRule"/>
</dbReference>
<evidence type="ECO:0000256" key="3">
    <source>
        <dbReference type="ARBA" id="ARBA00022516"/>
    </source>
</evidence>
<dbReference type="PANTHER" id="PTHR20863">
    <property type="entry name" value="ACYL CARRIER PROTEIN"/>
    <property type="match status" value="1"/>
</dbReference>
<dbReference type="NCBIfam" id="NF002148">
    <property type="entry name" value="PRK00982.1-2"/>
    <property type="match status" value="1"/>
</dbReference>
<evidence type="ECO:0000259" key="11">
    <source>
        <dbReference type="PROSITE" id="PS50075"/>
    </source>
</evidence>
<dbReference type="HAMAP" id="MF_01217">
    <property type="entry name" value="Acyl_carrier"/>
    <property type="match status" value="1"/>
</dbReference>
<dbReference type="PANTHER" id="PTHR20863:SF76">
    <property type="entry name" value="CARRIER DOMAIN-CONTAINING PROTEIN"/>
    <property type="match status" value="1"/>
</dbReference>
<keyword evidence="4 8" id="KW-0597">Phosphoprotein</keyword>
<dbReference type="InterPro" id="IPR003231">
    <property type="entry name" value="ACP"/>
</dbReference>
<comment type="PTM">
    <text evidence="10">4'-phosphopantetheine is transferred from CoA to a specific serine of apo-ACP by acpS.</text>
</comment>
<evidence type="ECO:0000256" key="8">
    <source>
        <dbReference type="HAMAP-Rule" id="MF_01217"/>
    </source>
</evidence>
<dbReference type="GO" id="GO:0000035">
    <property type="term" value="F:acyl binding"/>
    <property type="evidence" value="ECO:0007669"/>
    <property type="project" value="TreeGrafter"/>
</dbReference>
<reference evidence="12 13" key="1">
    <citation type="submission" date="2016-10" db="EMBL/GenBank/DDBJ databases">
        <authorList>
            <person name="de Groot N.N."/>
        </authorList>
    </citation>
    <scope>NUCLEOTIDE SEQUENCE [LARGE SCALE GENOMIC DNA]</scope>
    <source>
        <strain evidence="12 13">DSM 23126</strain>
    </source>
</reference>
<dbReference type="EMBL" id="FNNC01000001">
    <property type="protein sequence ID" value="SDW03932.1"/>
    <property type="molecule type" value="Genomic_DNA"/>
</dbReference>
<dbReference type="NCBIfam" id="TIGR00517">
    <property type="entry name" value="acyl_carrier"/>
    <property type="match status" value="1"/>
</dbReference>
<evidence type="ECO:0000256" key="9">
    <source>
        <dbReference type="NCBIfam" id="TIGR00517"/>
    </source>
</evidence>
<proteinExistence type="inferred from homology"/>
<comment type="similarity">
    <text evidence="8">Belongs to the acyl carrier protein (ACP) family.</text>
</comment>
<comment type="PTM">
    <text evidence="8">4'-phosphopantetheine is transferred from CoA to a specific serine of apo-ACP by AcpS. This modification is essential for activity because fatty acids are bound in thioester linkage to the sulfhydryl of the prosthetic group.</text>
</comment>
<comment type="function">
    <text evidence="1 8 10">Carrier of the growing fatty acid chain in fatty acid biosynthesis.</text>
</comment>
<organism evidence="12 13">
    <name type="scientific">Marinococcus luteus</name>
    <dbReference type="NCBI Taxonomy" id="1122204"/>
    <lineage>
        <taxon>Bacteria</taxon>
        <taxon>Bacillati</taxon>
        <taxon>Bacillota</taxon>
        <taxon>Bacilli</taxon>
        <taxon>Bacillales</taxon>
        <taxon>Bacillaceae</taxon>
        <taxon>Marinococcus</taxon>
    </lineage>
</organism>
<evidence type="ECO:0000256" key="2">
    <source>
        <dbReference type="ARBA" id="ARBA00022450"/>
    </source>
</evidence>
<evidence type="ECO:0000256" key="7">
    <source>
        <dbReference type="ARBA" id="ARBA00023160"/>
    </source>
</evidence>